<evidence type="ECO:0000256" key="3">
    <source>
        <dbReference type="ARBA" id="ARBA00022989"/>
    </source>
</evidence>
<evidence type="ECO:0000313" key="8">
    <source>
        <dbReference type="EMBL" id="RYP07550.1"/>
    </source>
</evidence>
<dbReference type="PANTHER" id="PTHR33048:SF108">
    <property type="entry name" value="INTEGRAL MEMBRANE PROTEIN"/>
    <property type="match status" value="1"/>
</dbReference>
<comment type="subcellular location">
    <subcellularLocation>
        <location evidence="1">Membrane</location>
        <topology evidence="1">Multi-pass membrane protein</topology>
    </subcellularLocation>
</comment>
<proteinExistence type="inferred from homology"/>
<dbReference type="Proteomes" id="UP000293360">
    <property type="component" value="Unassembled WGS sequence"/>
</dbReference>
<gene>
    <name evidence="8" type="ORF">DL764_002427</name>
</gene>
<dbReference type="AlphaFoldDB" id="A0A4Q4TPR1"/>
<dbReference type="STRING" id="155417.A0A4Q4TPR1"/>
<evidence type="ECO:0000313" key="9">
    <source>
        <dbReference type="Proteomes" id="UP000293360"/>
    </source>
</evidence>
<dbReference type="OrthoDB" id="5378633at2759"/>
<reference evidence="8 9" key="1">
    <citation type="submission" date="2018-06" db="EMBL/GenBank/DDBJ databases">
        <title>Complete Genomes of Monosporascus.</title>
        <authorList>
            <person name="Robinson A.J."/>
            <person name="Natvig D.O."/>
        </authorList>
    </citation>
    <scope>NUCLEOTIDE SEQUENCE [LARGE SCALE GENOMIC DNA]</scope>
    <source>
        <strain evidence="8 9">CBS 110550</strain>
    </source>
</reference>
<keyword evidence="2 6" id="KW-0812">Transmembrane</keyword>
<evidence type="ECO:0000256" key="6">
    <source>
        <dbReference type="SAM" id="Phobius"/>
    </source>
</evidence>
<evidence type="ECO:0000256" key="5">
    <source>
        <dbReference type="ARBA" id="ARBA00038359"/>
    </source>
</evidence>
<keyword evidence="9" id="KW-1185">Reference proteome</keyword>
<evidence type="ECO:0000256" key="1">
    <source>
        <dbReference type="ARBA" id="ARBA00004141"/>
    </source>
</evidence>
<dbReference type="GO" id="GO:0016020">
    <property type="term" value="C:membrane"/>
    <property type="evidence" value="ECO:0007669"/>
    <property type="project" value="UniProtKB-SubCell"/>
</dbReference>
<dbReference type="InterPro" id="IPR049326">
    <property type="entry name" value="Rhodopsin_dom_fungi"/>
</dbReference>
<sequence>MSYPGAIPPPSGVVADPDNPQDALRTVNYVTQGLTLFFATFFIVLRVYTRRNVLKGPWTSDDSSEYGGGLNQWDVRKEDIESFFKCGYAATIFYAPMTMFVKIALLVLIARVFGSVHKKALFGIYSLLGLIVLYYVSGLVVKIRICRPVSAYWRGETDKCLNQSAIITTDAIVSVISDLAILCLPLPLTWSLQLPFKKKLRVIGILCAGGTATAFSIYRLGLILDEGHSANQTIVFTKVVLTGNAEIGIGLICACLPSATALIIRRNGSYNSSDYPRSGGTLVNKGIFVNRTFHMSTESTQNRKGGEDGFERIQDETELMTYAQANPQGKDSRRTSLSM</sequence>
<dbReference type="Pfam" id="PF20684">
    <property type="entry name" value="Fung_rhodopsin"/>
    <property type="match status" value="1"/>
</dbReference>
<feature type="transmembrane region" description="Helical" evidence="6">
    <location>
        <begin position="122"/>
        <end position="141"/>
    </location>
</feature>
<accession>A0A4Q4TPR1</accession>
<evidence type="ECO:0000256" key="2">
    <source>
        <dbReference type="ARBA" id="ARBA00022692"/>
    </source>
</evidence>
<dbReference type="InterPro" id="IPR052337">
    <property type="entry name" value="SAT4-like"/>
</dbReference>
<feature type="domain" description="Rhodopsin" evidence="7">
    <location>
        <begin position="63"/>
        <end position="263"/>
    </location>
</feature>
<feature type="transmembrane region" description="Helical" evidence="6">
    <location>
        <begin position="202"/>
        <end position="224"/>
    </location>
</feature>
<feature type="transmembrane region" description="Helical" evidence="6">
    <location>
        <begin position="86"/>
        <end position="110"/>
    </location>
</feature>
<feature type="transmembrane region" description="Helical" evidence="6">
    <location>
        <begin position="29"/>
        <end position="48"/>
    </location>
</feature>
<dbReference type="PANTHER" id="PTHR33048">
    <property type="entry name" value="PTH11-LIKE INTEGRAL MEMBRANE PROTEIN (AFU_ORTHOLOGUE AFUA_5G11245)"/>
    <property type="match status" value="1"/>
</dbReference>
<keyword evidence="4 6" id="KW-0472">Membrane</keyword>
<protein>
    <recommendedName>
        <fullName evidence="7">Rhodopsin domain-containing protein</fullName>
    </recommendedName>
</protein>
<evidence type="ECO:0000259" key="7">
    <source>
        <dbReference type="Pfam" id="PF20684"/>
    </source>
</evidence>
<comment type="caution">
    <text evidence="8">The sequence shown here is derived from an EMBL/GenBank/DDBJ whole genome shotgun (WGS) entry which is preliminary data.</text>
</comment>
<comment type="similarity">
    <text evidence="5">Belongs to the SAT4 family.</text>
</comment>
<name>A0A4Q4TPR1_9PEZI</name>
<feature type="transmembrane region" description="Helical" evidence="6">
    <location>
        <begin position="244"/>
        <end position="264"/>
    </location>
</feature>
<evidence type="ECO:0000256" key="4">
    <source>
        <dbReference type="ARBA" id="ARBA00023136"/>
    </source>
</evidence>
<dbReference type="EMBL" id="QJNU01000092">
    <property type="protein sequence ID" value="RYP07550.1"/>
    <property type="molecule type" value="Genomic_DNA"/>
</dbReference>
<keyword evidence="3 6" id="KW-1133">Transmembrane helix</keyword>
<organism evidence="8 9">
    <name type="scientific">Monosporascus ibericus</name>
    <dbReference type="NCBI Taxonomy" id="155417"/>
    <lineage>
        <taxon>Eukaryota</taxon>
        <taxon>Fungi</taxon>
        <taxon>Dikarya</taxon>
        <taxon>Ascomycota</taxon>
        <taxon>Pezizomycotina</taxon>
        <taxon>Sordariomycetes</taxon>
        <taxon>Xylariomycetidae</taxon>
        <taxon>Xylariales</taxon>
        <taxon>Xylariales incertae sedis</taxon>
        <taxon>Monosporascus</taxon>
    </lineage>
</organism>